<dbReference type="EMBL" id="QNTQ01000008">
    <property type="protein sequence ID" value="RBI85134.1"/>
    <property type="molecule type" value="Genomic_DNA"/>
</dbReference>
<gene>
    <name evidence="1" type="ORF">DRV85_10805</name>
</gene>
<dbReference type="OrthoDB" id="7877306at2"/>
<keyword evidence="2" id="KW-1185">Reference proteome</keyword>
<evidence type="ECO:0000313" key="2">
    <source>
        <dbReference type="Proteomes" id="UP000253370"/>
    </source>
</evidence>
<name>A0A365UA64_9RHOB</name>
<dbReference type="AlphaFoldDB" id="A0A365UA64"/>
<protein>
    <submittedName>
        <fullName evidence="1">Uncharacterized protein</fullName>
    </submittedName>
</protein>
<organism evidence="1 2">
    <name type="scientific">Rhodosalinus halophilus</name>
    <dbReference type="NCBI Taxonomy" id="2259333"/>
    <lineage>
        <taxon>Bacteria</taxon>
        <taxon>Pseudomonadati</taxon>
        <taxon>Pseudomonadota</taxon>
        <taxon>Alphaproteobacteria</taxon>
        <taxon>Rhodobacterales</taxon>
        <taxon>Paracoccaceae</taxon>
        <taxon>Rhodosalinus</taxon>
    </lineage>
</organism>
<dbReference type="Proteomes" id="UP000253370">
    <property type="component" value="Unassembled WGS sequence"/>
</dbReference>
<accession>A0A365UA64</accession>
<reference evidence="1 2" key="1">
    <citation type="submission" date="2018-07" db="EMBL/GenBank/DDBJ databases">
        <title>Rhodosalinus sp. strain E84T genomic sequence and assembly.</title>
        <authorList>
            <person name="Liu Z.-W."/>
            <person name="Lu D.-C."/>
        </authorList>
    </citation>
    <scope>NUCLEOTIDE SEQUENCE [LARGE SCALE GENOMIC DNA]</scope>
    <source>
        <strain evidence="1 2">E84</strain>
    </source>
</reference>
<evidence type="ECO:0000313" key="1">
    <source>
        <dbReference type="EMBL" id="RBI85134.1"/>
    </source>
</evidence>
<proteinExistence type="predicted"/>
<sequence>MPVSFQILPVRGLVYVRYEGFARIAESAELFARYMAHPDFAPGQKQLVDLAGVTGIEADFPKLLGLQARKAEAFLPGGVQTMIVYHAPGAVSRRMAEMVRRSWSEIPSVVPVVVESEVEALEVLGLRERRFAEILQTA</sequence>
<comment type="caution">
    <text evidence="1">The sequence shown here is derived from an EMBL/GenBank/DDBJ whole genome shotgun (WGS) entry which is preliminary data.</text>
</comment>
<dbReference type="RefSeq" id="WP_113289462.1">
    <property type="nucleotide sequence ID" value="NZ_QNTQ01000008.1"/>
</dbReference>